<gene>
    <name evidence="2" type="ORF">PUN28_020288</name>
</gene>
<dbReference type="Proteomes" id="UP001430953">
    <property type="component" value="Unassembled WGS sequence"/>
</dbReference>
<keyword evidence="3" id="KW-1185">Reference proteome</keyword>
<feature type="non-terminal residue" evidence="2">
    <location>
        <position position="1"/>
    </location>
</feature>
<keyword evidence="1" id="KW-0472">Membrane</keyword>
<evidence type="ECO:0000256" key="1">
    <source>
        <dbReference type="SAM" id="Phobius"/>
    </source>
</evidence>
<sequence>GTNALFLTMRIERPILIFFFFHSFSSSSLFFLFPSFLLLGPIMASSFVRTAASRGPTHPTIGWPRESGPHAVYRTYEFASPAIGRENFFFSASLSLPLGSLTRVHRQKQSAEGYISDLTGYTRCSQSTVPTRVCKHLEQHV</sequence>
<organism evidence="2 3">
    <name type="scientific">Cardiocondyla obscurior</name>
    <dbReference type="NCBI Taxonomy" id="286306"/>
    <lineage>
        <taxon>Eukaryota</taxon>
        <taxon>Metazoa</taxon>
        <taxon>Ecdysozoa</taxon>
        <taxon>Arthropoda</taxon>
        <taxon>Hexapoda</taxon>
        <taxon>Insecta</taxon>
        <taxon>Pterygota</taxon>
        <taxon>Neoptera</taxon>
        <taxon>Endopterygota</taxon>
        <taxon>Hymenoptera</taxon>
        <taxon>Apocrita</taxon>
        <taxon>Aculeata</taxon>
        <taxon>Formicoidea</taxon>
        <taxon>Formicidae</taxon>
        <taxon>Myrmicinae</taxon>
        <taxon>Cardiocondyla</taxon>
    </lineage>
</organism>
<evidence type="ECO:0000313" key="3">
    <source>
        <dbReference type="Proteomes" id="UP001430953"/>
    </source>
</evidence>
<accession>A0AAW2E9Y1</accession>
<keyword evidence="1" id="KW-0812">Transmembrane</keyword>
<dbReference type="EMBL" id="JADYXP020000029">
    <property type="protein sequence ID" value="KAL0099131.1"/>
    <property type="molecule type" value="Genomic_DNA"/>
</dbReference>
<reference evidence="2 3" key="1">
    <citation type="submission" date="2023-03" db="EMBL/GenBank/DDBJ databases">
        <title>High recombination rates correlate with genetic variation in Cardiocondyla obscurior ants.</title>
        <authorList>
            <person name="Errbii M."/>
        </authorList>
    </citation>
    <scope>NUCLEOTIDE SEQUENCE [LARGE SCALE GENOMIC DNA]</scope>
    <source>
        <strain evidence="2">Alpha-2009</strain>
        <tissue evidence="2">Whole body</tissue>
    </source>
</reference>
<feature type="transmembrane region" description="Helical" evidence="1">
    <location>
        <begin position="15"/>
        <end position="39"/>
    </location>
</feature>
<protein>
    <submittedName>
        <fullName evidence="2">Uncharacterized protein</fullName>
    </submittedName>
</protein>
<proteinExistence type="predicted"/>
<keyword evidence="1" id="KW-1133">Transmembrane helix</keyword>
<name>A0AAW2E9Y1_9HYME</name>
<evidence type="ECO:0000313" key="2">
    <source>
        <dbReference type="EMBL" id="KAL0099131.1"/>
    </source>
</evidence>
<dbReference type="AlphaFoldDB" id="A0AAW2E9Y1"/>
<comment type="caution">
    <text evidence="2">The sequence shown here is derived from an EMBL/GenBank/DDBJ whole genome shotgun (WGS) entry which is preliminary data.</text>
</comment>